<keyword evidence="1" id="KW-0732">Signal</keyword>
<evidence type="ECO:0000313" key="2">
    <source>
        <dbReference type="EMBL" id="UYH51982.1"/>
    </source>
</evidence>
<name>A0ABY6GKA7_9PROT</name>
<feature type="chain" id="PRO_5045111110" description="Outer membrane lipoprotein SlyB" evidence="1">
    <location>
        <begin position="23"/>
        <end position="171"/>
    </location>
</feature>
<dbReference type="Proteomes" id="UP001163831">
    <property type="component" value="Chromosome"/>
</dbReference>
<feature type="signal peptide" evidence="1">
    <location>
        <begin position="1"/>
        <end position="22"/>
    </location>
</feature>
<gene>
    <name evidence="2" type="ORF">N5W20_03755</name>
</gene>
<evidence type="ECO:0000256" key="1">
    <source>
        <dbReference type="SAM" id="SignalP"/>
    </source>
</evidence>
<evidence type="ECO:0000313" key="3">
    <source>
        <dbReference type="Proteomes" id="UP001163831"/>
    </source>
</evidence>
<reference evidence="2" key="1">
    <citation type="submission" date="2022-10" db="EMBL/GenBank/DDBJ databases">
        <title>Candidatus Kirkpatrella diaphorinas gen. nov., sp. nov., an uncultured endosymbiont identified in a population of Diaphorina citri from Hawaii.</title>
        <authorList>
            <person name="Henry E.M."/>
            <person name="Carlson C.R."/>
            <person name="Kuo Y.-W."/>
        </authorList>
    </citation>
    <scope>NUCLEOTIDE SEQUENCE</scope>
    <source>
        <strain evidence="2">CADCRV1</strain>
    </source>
</reference>
<evidence type="ECO:0008006" key="4">
    <source>
        <dbReference type="Google" id="ProtNLM"/>
    </source>
</evidence>
<proteinExistence type="predicted"/>
<organism evidence="2 3">
    <name type="scientific">Candidatus Kirkpatrickella diaphorinae</name>
    <dbReference type="NCBI Taxonomy" id="2984322"/>
    <lineage>
        <taxon>Bacteria</taxon>
        <taxon>Pseudomonadati</taxon>
        <taxon>Pseudomonadota</taxon>
        <taxon>Alphaproteobacteria</taxon>
        <taxon>Acetobacterales</taxon>
        <taxon>Acetobacteraceae</taxon>
        <taxon>Candidatus Kirkpatrickella</taxon>
    </lineage>
</organism>
<sequence length="171" mass="17219">MSSKMFRQSSAIIALTMMASCAAPGTENRADTYGSAQVNQRQALKIVTIIGVAPARVQVNNSRNQTAAQIAGGILGAGLGVGLGLGVGHSNAGAALGGLGGGVAGAAAGSIVPDTTFVNGVQIAYKDGNAMYSSAQVGRLCEFTPGQAMLVAMTRTETRVQPNHQCPRSGK</sequence>
<protein>
    <recommendedName>
        <fullName evidence="4">Outer membrane lipoprotein SlyB</fullName>
    </recommendedName>
</protein>
<dbReference type="PROSITE" id="PS51257">
    <property type="entry name" value="PROKAR_LIPOPROTEIN"/>
    <property type="match status" value="1"/>
</dbReference>
<accession>A0ABY6GKA7</accession>
<keyword evidence="3" id="KW-1185">Reference proteome</keyword>
<dbReference type="EMBL" id="CP107052">
    <property type="protein sequence ID" value="UYH51982.1"/>
    <property type="molecule type" value="Genomic_DNA"/>
</dbReference>
<dbReference type="RefSeq" id="WP_319807577.1">
    <property type="nucleotide sequence ID" value="NZ_CP107052.1"/>
</dbReference>